<reference evidence="3" key="1">
    <citation type="journal article" date="2012" name="Nat. Biotechnol.">
        <title>Draft genome sequence of pigeonpea (Cajanus cajan), an orphan legume crop of resource-poor farmers.</title>
        <authorList>
            <person name="Varshney R.K."/>
            <person name="Chen W."/>
            <person name="Li Y."/>
            <person name="Bharti A.K."/>
            <person name="Saxena R.K."/>
            <person name="Schlueter J.A."/>
            <person name="Donoghue M.T."/>
            <person name="Azam S."/>
            <person name="Fan G."/>
            <person name="Whaley A.M."/>
            <person name="Farmer A.D."/>
            <person name="Sheridan J."/>
            <person name="Iwata A."/>
            <person name="Tuteja R."/>
            <person name="Penmetsa R.V."/>
            <person name="Wu W."/>
            <person name="Upadhyaya H.D."/>
            <person name="Yang S.P."/>
            <person name="Shah T."/>
            <person name="Saxena K.B."/>
            <person name="Michael T."/>
            <person name="McCombie W.R."/>
            <person name="Yang B."/>
            <person name="Zhang G."/>
            <person name="Yang H."/>
            <person name="Wang J."/>
            <person name="Spillane C."/>
            <person name="Cook D.R."/>
            <person name="May G.D."/>
            <person name="Xu X."/>
            <person name="Jackson S.A."/>
        </authorList>
    </citation>
    <scope>NUCLEOTIDE SEQUENCE [LARGE SCALE GENOMIC DNA]</scope>
</reference>
<dbReference type="Gene3D" id="3.80.10.10">
    <property type="entry name" value="Ribonuclease Inhibitor"/>
    <property type="match status" value="1"/>
</dbReference>
<dbReference type="EMBL" id="KQ484063">
    <property type="protein sequence ID" value="KYP37835.1"/>
    <property type="molecule type" value="Genomic_DNA"/>
</dbReference>
<dbReference type="InterPro" id="IPR055414">
    <property type="entry name" value="LRR_R13L4/SHOC2-like"/>
</dbReference>
<dbReference type="Pfam" id="PF23598">
    <property type="entry name" value="LRR_14"/>
    <property type="match status" value="1"/>
</dbReference>
<dbReference type="InterPro" id="IPR032675">
    <property type="entry name" value="LRR_dom_sf"/>
</dbReference>
<evidence type="ECO:0000313" key="3">
    <source>
        <dbReference type="EMBL" id="KYP37835.1"/>
    </source>
</evidence>
<dbReference type="Proteomes" id="UP000075243">
    <property type="component" value="Unassembled WGS sequence"/>
</dbReference>
<evidence type="ECO:0000313" key="4">
    <source>
        <dbReference type="Proteomes" id="UP000075243"/>
    </source>
</evidence>
<dbReference type="PANTHER" id="PTHR15140">
    <property type="entry name" value="TUBULIN-SPECIFIC CHAPERONE E"/>
    <property type="match status" value="1"/>
</dbReference>
<organism evidence="3 4">
    <name type="scientific">Cajanus cajan</name>
    <name type="common">Pigeon pea</name>
    <name type="synonym">Cajanus indicus</name>
    <dbReference type="NCBI Taxonomy" id="3821"/>
    <lineage>
        <taxon>Eukaryota</taxon>
        <taxon>Viridiplantae</taxon>
        <taxon>Streptophyta</taxon>
        <taxon>Embryophyta</taxon>
        <taxon>Tracheophyta</taxon>
        <taxon>Spermatophyta</taxon>
        <taxon>Magnoliopsida</taxon>
        <taxon>eudicotyledons</taxon>
        <taxon>Gunneridae</taxon>
        <taxon>Pentapetalae</taxon>
        <taxon>rosids</taxon>
        <taxon>fabids</taxon>
        <taxon>Fabales</taxon>
        <taxon>Fabaceae</taxon>
        <taxon>Papilionoideae</taxon>
        <taxon>50 kb inversion clade</taxon>
        <taxon>NPAAA clade</taxon>
        <taxon>indigoferoid/millettioid clade</taxon>
        <taxon>Phaseoleae</taxon>
        <taxon>Cajanus</taxon>
    </lineage>
</organism>
<sequence>MTFLEKIRILKVDDEGVVIRELGKLKQLRNLRISGIRTEHTKSLCSSIHEMQFLKVLEIHVDYGHEGIDFPHMSSLSTLQKLFLHGNLKKLPNWISRLQNLVKLSLNCSELTNDPLESLKDIPNLLFLAICFEAYKGETLHFKDGGFQKLKKLELKYLYKLNSIFIERGALPSLKKLGLNRIPKLRKVPSGIERLEKLQVLNIKNMPIEFEQSIASYGGQDHWMIRHVPRVQIKTTFIEIRARARRMGQVTELV</sequence>
<dbReference type="PANTHER" id="PTHR15140:SF57">
    <property type="entry name" value="RX N-TERMINAL DOMAIN-CONTAINING PROTEIN"/>
    <property type="match status" value="1"/>
</dbReference>
<dbReference type="SUPFAM" id="SSF52058">
    <property type="entry name" value="L domain-like"/>
    <property type="match status" value="1"/>
</dbReference>
<feature type="domain" description="Disease resistance R13L4/SHOC-2-like LRR" evidence="2">
    <location>
        <begin position="1"/>
        <end position="180"/>
    </location>
</feature>
<gene>
    <name evidence="3" type="ORF">KK1_040946</name>
</gene>
<evidence type="ECO:0000259" key="2">
    <source>
        <dbReference type="Pfam" id="PF23598"/>
    </source>
</evidence>
<dbReference type="AlphaFoldDB" id="A0A151R623"/>
<dbReference type="OMA" id="ENCHEVT"/>
<proteinExistence type="predicted"/>
<name>A0A151R623_CAJCA</name>
<accession>A0A151R623</accession>
<evidence type="ECO:0000256" key="1">
    <source>
        <dbReference type="ARBA" id="ARBA00022737"/>
    </source>
</evidence>
<keyword evidence="1" id="KW-0677">Repeat</keyword>
<keyword evidence="4" id="KW-1185">Reference proteome</keyword>
<dbReference type="Gramene" id="C.cajan_36343.t">
    <property type="protein sequence ID" value="C.cajan_36343.t.cds1"/>
    <property type="gene ID" value="C.cajan_36343"/>
</dbReference>
<protein>
    <submittedName>
        <fullName evidence="3">Disease resistance protein RPM1</fullName>
    </submittedName>
</protein>